<dbReference type="AlphaFoldDB" id="A0A853BGJ9"/>
<keyword evidence="3" id="KW-1185">Reference proteome</keyword>
<evidence type="ECO:0000313" key="2">
    <source>
        <dbReference type="EMBL" id="NYI93855.1"/>
    </source>
</evidence>
<name>A0A853BGJ9_9ACTN</name>
<evidence type="ECO:0000259" key="1">
    <source>
        <dbReference type="Pfam" id="PF13845"/>
    </source>
</evidence>
<reference evidence="2 3" key="1">
    <citation type="submission" date="2020-07" db="EMBL/GenBank/DDBJ databases">
        <title>Sequencing the genomes of 1000 actinobacteria strains.</title>
        <authorList>
            <person name="Klenk H.-P."/>
        </authorList>
    </citation>
    <scope>NUCLEOTIDE SEQUENCE [LARGE SCALE GENOMIC DNA]</scope>
    <source>
        <strain evidence="2 3">DSM 45927</strain>
    </source>
</reference>
<dbReference type="PROSITE" id="PS51257">
    <property type="entry name" value="PROKAR_LIPOPROTEIN"/>
    <property type="match status" value="1"/>
</dbReference>
<proteinExistence type="predicted"/>
<dbReference type="EMBL" id="JACCFO010000001">
    <property type="protein sequence ID" value="NYI93855.1"/>
    <property type="molecule type" value="Genomic_DNA"/>
</dbReference>
<feature type="domain" description="Septum formation-related" evidence="1">
    <location>
        <begin position="46"/>
        <end position="143"/>
    </location>
</feature>
<organism evidence="2 3">
    <name type="scientific">Streptomonospora nanhaiensis</name>
    <dbReference type="NCBI Taxonomy" id="1323731"/>
    <lineage>
        <taxon>Bacteria</taxon>
        <taxon>Bacillati</taxon>
        <taxon>Actinomycetota</taxon>
        <taxon>Actinomycetes</taxon>
        <taxon>Streptosporangiales</taxon>
        <taxon>Nocardiopsidaceae</taxon>
        <taxon>Streptomonospora</taxon>
    </lineage>
</organism>
<dbReference type="Pfam" id="PF13845">
    <property type="entry name" value="Septum_form"/>
    <property type="match status" value="1"/>
</dbReference>
<dbReference type="Proteomes" id="UP000575985">
    <property type="component" value="Unassembled WGS sequence"/>
</dbReference>
<comment type="caution">
    <text evidence="2">The sequence shown here is derived from an EMBL/GenBank/DDBJ whole genome shotgun (WGS) entry which is preliminary data.</text>
</comment>
<protein>
    <recommendedName>
        <fullName evidence="1">Septum formation-related domain-containing protein</fullName>
    </recommendedName>
</protein>
<sequence length="156" mass="16635">MPSTTMRPRIVRVAATAAVAAAGLTLSGCGMLASLQGGSVFTLEVGDCLAEPLGMTEISEIETAECSQPHESEVFASVMMEDGEYPGDEAVATEAEETCMSEFETFVGMPYMESELDMDMLHPTQESWDSMDDREILCIIYDPAGQTTGSLSGAAR</sequence>
<dbReference type="InterPro" id="IPR026004">
    <property type="entry name" value="Septum_form"/>
</dbReference>
<gene>
    <name evidence="2" type="ORF">HNR12_000132</name>
</gene>
<dbReference type="RefSeq" id="WP_246424972.1">
    <property type="nucleotide sequence ID" value="NZ_JACCFO010000001.1"/>
</dbReference>
<accession>A0A853BGJ9</accession>
<evidence type="ECO:0000313" key="3">
    <source>
        <dbReference type="Proteomes" id="UP000575985"/>
    </source>
</evidence>